<keyword evidence="4" id="KW-1185">Reference proteome</keyword>
<feature type="non-terminal residue" evidence="3">
    <location>
        <position position="251"/>
    </location>
</feature>
<dbReference type="CDD" id="cd12108">
    <property type="entry name" value="Hr-like"/>
    <property type="match status" value="1"/>
</dbReference>
<evidence type="ECO:0000313" key="4">
    <source>
        <dbReference type="Proteomes" id="UP000036947"/>
    </source>
</evidence>
<dbReference type="Gene3D" id="1.20.120.520">
    <property type="entry name" value="nmb1532 protein domain like"/>
    <property type="match status" value="1"/>
</dbReference>
<feature type="chain" id="PRO_5005544781" description="Hemerythrin-like domain-containing protein" evidence="1">
    <location>
        <begin position="22"/>
        <end position="251"/>
    </location>
</feature>
<accession>A0A0L0NAP7</accession>
<keyword evidence="1" id="KW-0732">Signal</keyword>
<proteinExistence type="predicted"/>
<dbReference type="PANTHER" id="PTHR38048:SF2">
    <property type="entry name" value="HEMERYTHRIN-LIKE DOMAIN-CONTAINING PROTEIN"/>
    <property type="match status" value="1"/>
</dbReference>
<comment type="caution">
    <text evidence="3">The sequence shown here is derived from an EMBL/GenBank/DDBJ whole genome shotgun (WGS) entry which is preliminary data.</text>
</comment>
<dbReference type="PANTHER" id="PTHR38048">
    <property type="entry name" value="EXPRESSED PROTEIN"/>
    <property type="match status" value="1"/>
</dbReference>
<reference evidence="3 4" key="1">
    <citation type="journal article" date="2015" name="BMC Genomics">
        <title>The genome of the truffle-parasite Tolypocladium ophioglossoides and the evolution of antifungal peptaibiotics.</title>
        <authorList>
            <person name="Quandt C.A."/>
            <person name="Bushley K.E."/>
            <person name="Spatafora J.W."/>
        </authorList>
    </citation>
    <scope>NUCLEOTIDE SEQUENCE [LARGE SCALE GENOMIC DNA]</scope>
    <source>
        <strain evidence="3 4">CBS 100239</strain>
    </source>
</reference>
<protein>
    <recommendedName>
        <fullName evidence="2">Hemerythrin-like domain-containing protein</fullName>
    </recommendedName>
</protein>
<dbReference type="AlphaFoldDB" id="A0A0L0NAP7"/>
<evidence type="ECO:0000259" key="2">
    <source>
        <dbReference type="Pfam" id="PF01814"/>
    </source>
</evidence>
<dbReference type="Proteomes" id="UP000036947">
    <property type="component" value="Unassembled WGS sequence"/>
</dbReference>
<evidence type="ECO:0000313" key="3">
    <source>
        <dbReference type="EMBL" id="KND91116.1"/>
    </source>
</evidence>
<name>A0A0L0NAP7_TOLOC</name>
<gene>
    <name evidence="3" type="ORF">TOPH_04249</name>
</gene>
<dbReference type="Pfam" id="PF01814">
    <property type="entry name" value="Hemerythrin"/>
    <property type="match status" value="1"/>
</dbReference>
<feature type="domain" description="Hemerythrin-like" evidence="2">
    <location>
        <begin position="59"/>
        <end position="180"/>
    </location>
</feature>
<dbReference type="OrthoDB" id="58416at2759"/>
<dbReference type="STRING" id="1163406.A0A0L0NAP7"/>
<sequence>MAMIWLSVLLSTLAFWGSAIRRRSPYSYETTAPTRQWADHPIKLDDLLIVSATHMALLHNSLIRGYNSIVLQAPHVREEDKADFAGYSKTWVRFIKSHHDDEEDVLFPEMKSMLNDQHVWGDSYKEHESFLDGLKELESYLCALPNASAWTAGALLERMDSFRKPLEHHLHHEVSVMAAMAAHPNAPQRDSLQGAVASGLLKAWGKNTVRKAGLSDVVPFFLLNADGTAEGGLWRAWPPMPRPVRWGMVNL</sequence>
<dbReference type="EMBL" id="LFRF01000010">
    <property type="protein sequence ID" value="KND91116.1"/>
    <property type="molecule type" value="Genomic_DNA"/>
</dbReference>
<organism evidence="3 4">
    <name type="scientific">Tolypocladium ophioglossoides (strain CBS 100239)</name>
    <name type="common">Snaketongue truffleclub</name>
    <name type="synonym">Elaphocordyceps ophioglossoides</name>
    <dbReference type="NCBI Taxonomy" id="1163406"/>
    <lineage>
        <taxon>Eukaryota</taxon>
        <taxon>Fungi</taxon>
        <taxon>Dikarya</taxon>
        <taxon>Ascomycota</taxon>
        <taxon>Pezizomycotina</taxon>
        <taxon>Sordariomycetes</taxon>
        <taxon>Hypocreomycetidae</taxon>
        <taxon>Hypocreales</taxon>
        <taxon>Ophiocordycipitaceae</taxon>
        <taxon>Tolypocladium</taxon>
    </lineage>
</organism>
<evidence type="ECO:0000256" key="1">
    <source>
        <dbReference type="SAM" id="SignalP"/>
    </source>
</evidence>
<dbReference type="InterPro" id="IPR053206">
    <property type="entry name" value="Dimeric_xanthone_biosynth"/>
</dbReference>
<dbReference type="InterPro" id="IPR012312">
    <property type="entry name" value="Hemerythrin-like"/>
</dbReference>
<feature type="signal peptide" evidence="1">
    <location>
        <begin position="1"/>
        <end position="21"/>
    </location>
</feature>